<dbReference type="GO" id="GO:0004867">
    <property type="term" value="F:serine-type endopeptidase inhibitor activity"/>
    <property type="evidence" value="ECO:0007669"/>
    <property type="project" value="UniProtKB-KW"/>
</dbReference>
<dbReference type="GO" id="GO:0005615">
    <property type="term" value="C:extracellular space"/>
    <property type="evidence" value="ECO:0007669"/>
    <property type="project" value="InterPro"/>
</dbReference>
<evidence type="ECO:0000256" key="2">
    <source>
        <dbReference type="ARBA" id="ARBA00022690"/>
    </source>
</evidence>
<dbReference type="Gene3D" id="2.30.39.10">
    <property type="entry name" value="Alpha-1-antitrypsin, domain 1"/>
    <property type="match status" value="1"/>
</dbReference>
<dbReference type="EMBL" id="GL434492">
    <property type="protein sequence ID" value="EFN74849.1"/>
    <property type="molecule type" value="Genomic_DNA"/>
</dbReference>
<feature type="domain" description="Serpin" evidence="4">
    <location>
        <begin position="1"/>
        <end position="148"/>
    </location>
</feature>
<dbReference type="Proteomes" id="UP000000311">
    <property type="component" value="Unassembled WGS sequence"/>
</dbReference>
<evidence type="ECO:0000313" key="5">
    <source>
        <dbReference type="EMBL" id="EFN74849.1"/>
    </source>
</evidence>
<proteinExistence type="inferred from homology"/>
<gene>
    <name evidence="5" type="ORF">EAG_06338</name>
</gene>
<reference evidence="5 6" key="1">
    <citation type="journal article" date="2010" name="Science">
        <title>Genomic comparison of the ants Camponotus floridanus and Harpegnathos saltator.</title>
        <authorList>
            <person name="Bonasio R."/>
            <person name="Zhang G."/>
            <person name="Ye C."/>
            <person name="Mutti N.S."/>
            <person name="Fang X."/>
            <person name="Qin N."/>
            <person name="Donahue G."/>
            <person name="Yang P."/>
            <person name="Li Q."/>
            <person name="Li C."/>
            <person name="Zhang P."/>
            <person name="Huang Z."/>
            <person name="Berger S.L."/>
            <person name="Reinberg D."/>
            <person name="Wang J."/>
            <person name="Liebig J."/>
        </authorList>
    </citation>
    <scope>NUCLEOTIDE SEQUENCE [LARGE SCALE GENOMIC DNA]</scope>
    <source>
        <strain evidence="6">C129</strain>
    </source>
</reference>
<evidence type="ECO:0000256" key="1">
    <source>
        <dbReference type="ARBA" id="ARBA00009500"/>
    </source>
</evidence>
<dbReference type="InterPro" id="IPR000215">
    <property type="entry name" value="Serpin_fam"/>
</dbReference>
<dbReference type="PROSITE" id="PS00284">
    <property type="entry name" value="SERPIN"/>
    <property type="match status" value="1"/>
</dbReference>
<protein>
    <submittedName>
        <fullName evidence="5">Serpin B8</fullName>
    </submittedName>
</protein>
<dbReference type="InParanoid" id="E1ZVD9"/>
<evidence type="ECO:0000256" key="3">
    <source>
        <dbReference type="ARBA" id="ARBA00022900"/>
    </source>
</evidence>
<dbReference type="OMA" id="FEDQANF"/>
<dbReference type="STRING" id="104421.E1ZVD9"/>
<dbReference type="InterPro" id="IPR036186">
    <property type="entry name" value="Serpin_sf"/>
</dbReference>
<keyword evidence="6" id="KW-1185">Reference proteome</keyword>
<dbReference type="OrthoDB" id="671595at2759"/>
<dbReference type="InterPro" id="IPR023796">
    <property type="entry name" value="Serpin_dom"/>
</dbReference>
<name>E1ZVD9_CAMFO</name>
<accession>E1ZVD9</accession>
<evidence type="ECO:0000259" key="4">
    <source>
        <dbReference type="Pfam" id="PF00079"/>
    </source>
</evidence>
<dbReference type="SUPFAM" id="SSF56574">
    <property type="entry name" value="Serpins"/>
    <property type="match status" value="1"/>
</dbReference>
<dbReference type="InterPro" id="IPR023795">
    <property type="entry name" value="Serpin_CS"/>
</dbReference>
<dbReference type="PANTHER" id="PTHR11461">
    <property type="entry name" value="SERINE PROTEASE INHIBITOR, SERPIN"/>
    <property type="match status" value="1"/>
</dbReference>
<dbReference type="InterPro" id="IPR042185">
    <property type="entry name" value="Serpin_sf_2"/>
</dbReference>
<dbReference type="PANTHER" id="PTHR11461:SF211">
    <property type="entry name" value="GH10112P-RELATED"/>
    <property type="match status" value="1"/>
</dbReference>
<comment type="similarity">
    <text evidence="1">Belongs to the serpin family.</text>
</comment>
<dbReference type="Gene3D" id="3.30.497.10">
    <property type="entry name" value="Antithrombin, subunit I, domain 2"/>
    <property type="match status" value="1"/>
</dbReference>
<organism evidence="6">
    <name type="scientific">Camponotus floridanus</name>
    <name type="common">Florida carpenter ant</name>
    <dbReference type="NCBI Taxonomy" id="104421"/>
    <lineage>
        <taxon>Eukaryota</taxon>
        <taxon>Metazoa</taxon>
        <taxon>Ecdysozoa</taxon>
        <taxon>Arthropoda</taxon>
        <taxon>Hexapoda</taxon>
        <taxon>Insecta</taxon>
        <taxon>Pterygota</taxon>
        <taxon>Neoptera</taxon>
        <taxon>Endopterygota</taxon>
        <taxon>Hymenoptera</taxon>
        <taxon>Apocrita</taxon>
        <taxon>Aculeata</taxon>
        <taxon>Formicoidea</taxon>
        <taxon>Formicidae</taxon>
        <taxon>Formicinae</taxon>
        <taxon>Camponotus</taxon>
    </lineage>
</organism>
<keyword evidence="3" id="KW-0722">Serine protease inhibitor</keyword>
<keyword evidence="2" id="KW-0646">Protease inhibitor</keyword>
<evidence type="ECO:0000313" key="6">
    <source>
        <dbReference type="Proteomes" id="UP000000311"/>
    </source>
</evidence>
<dbReference type="AlphaFoldDB" id="E1ZVD9"/>
<dbReference type="InterPro" id="IPR042178">
    <property type="entry name" value="Serpin_sf_1"/>
</dbReference>
<sequence length="164" mass="19170">MIILLPDKEITLKVLENTFNWQTLINTLRFPSPILLYLPKFKFEITIDLENVLRKIGLNMMFEDQANFKRLSKSPLKVNRVLQKVIVEVNEKASEFPAAKVVNVKQTSKRNKPNKRLGRSWGFIVNRPFMFAIEHKRTRMPLFVGSVRIPNISRFARVTSNDEL</sequence>
<dbReference type="Pfam" id="PF00079">
    <property type="entry name" value="Serpin"/>
    <property type="match status" value="1"/>
</dbReference>